<feature type="transmembrane region" description="Helical" evidence="1">
    <location>
        <begin position="132"/>
        <end position="152"/>
    </location>
</feature>
<feature type="non-terminal residue" evidence="2">
    <location>
        <position position="280"/>
    </location>
</feature>
<accession>A0AA36IC89</accession>
<feature type="transmembrane region" description="Helical" evidence="1">
    <location>
        <begin position="16"/>
        <end position="34"/>
    </location>
</feature>
<protein>
    <recommendedName>
        <fullName evidence="4">EamA domain-containing protein</fullName>
    </recommendedName>
</protein>
<feature type="transmembrane region" description="Helical" evidence="1">
    <location>
        <begin position="204"/>
        <end position="228"/>
    </location>
</feature>
<feature type="transmembrane region" description="Helical" evidence="1">
    <location>
        <begin position="240"/>
        <end position="260"/>
    </location>
</feature>
<reference evidence="2" key="1">
    <citation type="submission" date="2023-08" db="EMBL/GenBank/DDBJ databases">
        <authorList>
            <person name="Chen Y."/>
            <person name="Shah S."/>
            <person name="Dougan E. K."/>
            <person name="Thang M."/>
            <person name="Chan C."/>
        </authorList>
    </citation>
    <scope>NUCLEOTIDE SEQUENCE</scope>
</reference>
<evidence type="ECO:0000256" key="1">
    <source>
        <dbReference type="SAM" id="Phobius"/>
    </source>
</evidence>
<name>A0AA36IC89_9DINO</name>
<evidence type="ECO:0000313" key="2">
    <source>
        <dbReference type="EMBL" id="CAJ1384819.1"/>
    </source>
</evidence>
<dbReference type="Proteomes" id="UP001178507">
    <property type="component" value="Unassembled WGS sequence"/>
</dbReference>
<feature type="transmembrane region" description="Helical" evidence="1">
    <location>
        <begin position="46"/>
        <end position="71"/>
    </location>
</feature>
<sequence length="280" mass="29476">VEKYGALSLTGFLSEAPFASALLAQSFWAVLAIVPMKQGRSWSLVLPPLGFEWFVAALVGLLSLAVHTMWYKSMTGTTPAINTLLWNLDILAALVLEALVTFRFPSGAATLGGCITLLGTIVALQSSGGRNTWWGCLLCFSATTLFSAIAIFTSRLMDPKCRVVTLMAMEGVLSLVALGVWRALSAATAYPSAETSLFLGLSQLMLNLGWLSVAASLGAPQAAMAACLSMPLSLLLDATMLHSSATTVQLAGSFLVILGFCVGHRSEPKDPNEALEAGQS</sequence>
<evidence type="ECO:0008006" key="4">
    <source>
        <dbReference type="Google" id="ProtNLM"/>
    </source>
</evidence>
<comment type="caution">
    <text evidence="2">The sequence shown here is derived from an EMBL/GenBank/DDBJ whole genome shotgun (WGS) entry which is preliminary data.</text>
</comment>
<gene>
    <name evidence="2" type="ORF">EVOR1521_LOCUS11594</name>
</gene>
<keyword evidence="1" id="KW-0472">Membrane</keyword>
<dbReference type="AlphaFoldDB" id="A0AA36IC89"/>
<feature type="transmembrane region" description="Helical" evidence="1">
    <location>
        <begin position="107"/>
        <end position="126"/>
    </location>
</feature>
<keyword evidence="3" id="KW-1185">Reference proteome</keyword>
<feature type="transmembrane region" description="Helical" evidence="1">
    <location>
        <begin position="83"/>
        <end position="100"/>
    </location>
</feature>
<evidence type="ECO:0000313" key="3">
    <source>
        <dbReference type="Proteomes" id="UP001178507"/>
    </source>
</evidence>
<feature type="transmembrane region" description="Helical" evidence="1">
    <location>
        <begin position="164"/>
        <end position="184"/>
    </location>
</feature>
<proteinExistence type="predicted"/>
<keyword evidence="1" id="KW-1133">Transmembrane helix</keyword>
<dbReference type="EMBL" id="CAUJNA010001157">
    <property type="protein sequence ID" value="CAJ1384819.1"/>
    <property type="molecule type" value="Genomic_DNA"/>
</dbReference>
<keyword evidence="1" id="KW-0812">Transmembrane</keyword>
<organism evidence="2 3">
    <name type="scientific">Effrenium voratum</name>
    <dbReference type="NCBI Taxonomy" id="2562239"/>
    <lineage>
        <taxon>Eukaryota</taxon>
        <taxon>Sar</taxon>
        <taxon>Alveolata</taxon>
        <taxon>Dinophyceae</taxon>
        <taxon>Suessiales</taxon>
        <taxon>Symbiodiniaceae</taxon>
        <taxon>Effrenium</taxon>
    </lineage>
</organism>